<dbReference type="AlphaFoldDB" id="A0A9P5IHW0"/>
<keyword evidence="2" id="KW-1185">Reference proteome</keyword>
<accession>A0A9P5IHW0</accession>
<dbReference type="EMBL" id="RCSW01000012">
    <property type="protein sequence ID" value="KAF7941705.1"/>
    <property type="molecule type" value="Genomic_DNA"/>
</dbReference>
<proteinExistence type="predicted"/>
<organism evidence="1 2">
    <name type="scientific">Botrytis byssoidea</name>
    <dbReference type="NCBI Taxonomy" id="139641"/>
    <lineage>
        <taxon>Eukaryota</taxon>
        <taxon>Fungi</taxon>
        <taxon>Dikarya</taxon>
        <taxon>Ascomycota</taxon>
        <taxon>Pezizomycotina</taxon>
        <taxon>Leotiomycetes</taxon>
        <taxon>Helotiales</taxon>
        <taxon>Sclerotiniaceae</taxon>
        <taxon>Botrytis</taxon>
    </lineage>
</organism>
<name>A0A9P5IHW0_9HELO</name>
<dbReference type="RefSeq" id="XP_038731987.1">
    <property type="nucleotide sequence ID" value="XM_038877055.1"/>
</dbReference>
<reference evidence="1 2" key="1">
    <citation type="journal article" date="2020" name="Genome Biol. Evol.">
        <title>Comparative genomics of Sclerotiniaceae.</title>
        <authorList>
            <person name="Valero Jimenez C.A."/>
            <person name="Steentjes M."/>
            <person name="Scholten O.E."/>
            <person name="Van Kan J.A.L."/>
        </authorList>
    </citation>
    <scope>NUCLEOTIDE SEQUENCE [LARGE SCALE GENOMIC DNA]</scope>
    <source>
        <strain evidence="1 2">MUCL 94</strain>
    </source>
</reference>
<gene>
    <name evidence="1" type="ORF">EAE97_006542</name>
</gene>
<dbReference type="Proteomes" id="UP000710849">
    <property type="component" value="Unassembled WGS sequence"/>
</dbReference>
<protein>
    <submittedName>
        <fullName evidence="1">Uncharacterized protein</fullName>
    </submittedName>
</protein>
<evidence type="ECO:0000313" key="1">
    <source>
        <dbReference type="EMBL" id="KAF7941705.1"/>
    </source>
</evidence>
<sequence length="68" mass="8209">MRRTIVDHLIEYYDGELEATYRRERPGGWKWLYKRILGSFHINKYGNGTNDFCFHAIRHNFGNAEARF</sequence>
<evidence type="ECO:0000313" key="2">
    <source>
        <dbReference type="Proteomes" id="UP000710849"/>
    </source>
</evidence>
<dbReference type="GeneID" id="62150131"/>
<comment type="caution">
    <text evidence="1">The sequence shown here is derived from an EMBL/GenBank/DDBJ whole genome shotgun (WGS) entry which is preliminary data.</text>
</comment>